<dbReference type="Gene3D" id="2.60.40.4070">
    <property type="match status" value="1"/>
</dbReference>
<evidence type="ECO:0000313" key="2">
    <source>
        <dbReference type="Proteomes" id="UP001236507"/>
    </source>
</evidence>
<dbReference type="RefSeq" id="WP_283343807.1">
    <property type="nucleotide sequence ID" value="NZ_JASHIF010000004.1"/>
</dbReference>
<keyword evidence="2" id="KW-1185">Reference proteome</keyword>
<dbReference type="EMBL" id="JASHIF010000004">
    <property type="protein sequence ID" value="MDI9858647.1"/>
    <property type="molecule type" value="Genomic_DNA"/>
</dbReference>
<dbReference type="InterPro" id="IPR036116">
    <property type="entry name" value="FN3_sf"/>
</dbReference>
<evidence type="ECO:0000313" key="1">
    <source>
        <dbReference type="EMBL" id="MDI9858647.1"/>
    </source>
</evidence>
<dbReference type="Proteomes" id="UP001236507">
    <property type="component" value="Unassembled WGS sequence"/>
</dbReference>
<dbReference type="Pfam" id="PF13585">
    <property type="entry name" value="CHU_C"/>
    <property type="match status" value="1"/>
</dbReference>
<organism evidence="1 2">
    <name type="scientific">Flectobacillus roseus</name>
    <dbReference type="NCBI Taxonomy" id="502259"/>
    <lineage>
        <taxon>Bacteria</taxon>
        <taxon>Pseudomonadati</taxon>
        <taxon>Bacteroidota</taxon>
        <taxon>Cytophagia</taxon>
        <taxon>Cytophagales</taxon>
        <taxon>Flectobacillaceae</taxon>
        <taxon>Flectobacillus</taxon>
    </lineage>
</organism>
<name>A0ABT6Y514_9BACT</name>
<sequence>MKGGEITVRRVSSTALTYEFTLTIYCENNVAWQQQREVLFCFGDGLGSQWAPRSNGNGLGEDIGNGTMKGIYKVTYTYAAPSIYKVNVGIENRNANVRNIPNSDMVGFYVETVFKIDPGLGLNSTPLLMNPAVDLTAVVGQRFIHNPNAVDIEGDSLAYRLIDCRTGLQTTCTGRGNAIAGFRQPNLVAATASSFTINSRTGDLIWNVPQETGLYNCAFIIEEWRNGVKISETVRDMQIEVKDADNKAPIIKVPDDICVEAGTFIQQNVTADDTPSSTGRKDQLNLFSTGSVYRPTDGTAYFAQPYATFTATNPSNPIATGVFRWQTSCAHIREQTYDILFKVEDVPPSRVGSTIPKLVDSKIWKVKIVAPRVKNLKATGDAGNKAITLTWDAYSCQNAGAELIIYRKQGCDNFVPDVCQTGIPAGLGYVEIGRVPVNATTYVDNNGLKRDTDYSYRVVASFAAPSGGKSVSSDQICLKLEAQVPVITNVTVDRTSATQGEITVKWTRPIDFKPAQFKGPYQYRLFRATGLTGTSFAQVGANINTDLSGTVADTVFVDKNLNTQDNAYRYRLLFYYTSATGLTLLDSTEAASSVRLTTTADVRKVVLTWQANTPWSNDNQTHRVYRETRPGSGVFTRIADVTVQGASTYTFTDDGQDKIASDGSFPVKMSPDSSYCYKVETVGSYNSARIKPSLLNNFSQISCATPKSDLIPCPPVLNIDLLDCDAYTKDNSNCNQTTFENKLTWTDATGANCDKDIVKYTLYYASGPDGAFTKIADITTPNPPAHNYTHTKTDSYMGCYYVTATNKYGTESARSNVVCKDNCPSFSLPNVFTPNGDGKNDIFQALKCPRFVQEVTISIYNRNGQKVYDYTGPKLEWDGRDNSGNESPSGTYFYNCSVKFLTLDTAKNSLTLKGYIELIK</sequence>
<dbReference type="InterPro" id="IPR026341">
    <property type="entry name" value="T9SS_type_B"/>
</dbReference>
<gene>
    <name evidence="1" type="ORF">QM524_05460</name>
</gene>
<dbReference type="NCBIfam" id="TIGR04131">
    <property type="entry name" value="Bac_Flav_CTERM"/>
    <property type="match status" value="1"/>
</dbReference>
<dbReference type="SUPFAM" id="SSF49265">
    <property type="entry name" value="Fibronectin type III"/>
    <property type="match status" value="1"/>
</dbReference>
<reference evidence="1 2" key="1">
    <citation type="submission" date="2023-05" db="EMBL/GenBank/DDBJ databases">
        <title>Novel species of genus Flectobacillus isolated from stream in China.</title>
        <authorList>
            <person name="Lu H."/>
        </authorList>
    </citation>
    <scope>NUCLEOTIDE SEQUENCE [LARGE SCALE GENOMIC DNA]</scope>
    <source>
        <strain evidence="1 2">KCTC 42575</strain>
    </source>
</reference>
<proteinExistence type="predicted"/>
<dbReference type="InterPro" id="IPR013783">
    <property type="entry name" value="Ig-like_fold"/>
</dbReference>
<accession>A0ABT6Y514</accession>
<protein>
    <submittedName>
        <fullName evidence="1">Gliding motility-associated C-terminal domain-containing protein</fullName>
    </submittedName>
</protein>
<dbReference type="Gene3D" id="2.60.40.10">
    <property type="entry name" value="Immunoglobulins"/>
    <property type="match status" value="3"/>
</dbReference>
<comment type="caution">
    <text evidence="1">The sequence shown here is derived from an EMBL/GenBank/DDBJ whole genome shotgun (WGS) entry which is preliminary data.</text>
</comment>